<dbReference type="InterPro" id="IPR035543">
    <property type="entry name" value="eIF-2B_epsilon_N"/>
</dbReference>
<dbReference type="EMBL" id="JANBOJ010000006">
    <property type="protein sequence ID" value="KAJ1725378.1"/>
    <property type="molecule type" value="Genomic_DNA"/>
</dbReference>
<evidence type="ECO:0000256" key="4">
    <source>
        <dbReference type="ARBA" id="ARBA00022540"/>
    </source>
</evidence>
<feature type="region of interest" description="Disordered" evidence="9">
    <location>
        <begin position="452"/>
        <end position="496"/>
    </location>
</feature>
<dbReference type="PANTHER" id="PTHR45887:SF1">
    <property type="entry name" value="TRANSLATION INITIATION FACTOR EIF-2B SUBUNIT EPSILON"/>
    <property type="match status" value="1"/>
</dbReference>
<evidence type="ECO:0000313" key="12">
    <source>
        <dbReference type="Proteomes" id="UP001149813"/>
    </source>
</evidence>
<evidence type="ECO:0000256" key="7">
    <source>
        <dbReference type="ARBA" id="ARBA00044345"/>
    </source>
</evidence>
<feature type="domain" description="W2" evidence="10">
    <location>
        <begin position="594"/>
        <end position="768"/>
    </location>
</feature>
<dbReference type="InterPro" id="IPR003307">
    <property type="entry name" value="W2_domain"/>
</dbReference>
<comment type="subcellular location">
    <subcellularLocation>
        <location evidence="1">Cytoplasm</location>
        <location evidence="1">Cytosol</location>
    </subcellularLocation>
</comment>
<dbReference type="GO" id="GO:0005851">
    <property type="term" value="C:eukaryotic translation initiation factor 2B complex"/>
    <property type="evidence" value="ECO:0007669"/>
    <property type="project" value="TreeGrafter"/>
</dbReference>
<dbReference type="Pfam" id="PF25084">
    <property type="entry name" value="LbH_EIF2B"/>
    <property type="match status" value="1"/>
</dbReference>
<evidence type="ECO:0000259" key="10">
    <source>
        <dbReference type="PROSITE" id="PS51363"/>
    </source>
</evidence>
<reference evidence="11" key="1">
    <citation type="submission" date="2022-07" db="EMBL/GenBank/DDBJ databases">
        <title>Phylogenomic reconstructions and comparative analyses of Kickxellomycotina fungi.</title>
        <authorList>
            <person name="Reynolds N.K."/>
            <person name="Stajich J.E."/>
            <person name="Barry K."/>
            <person name="Grigoriev I.V."/>
            <person name="Crous P."/>
            <person name="Smith M.E."/>
        </authorList>
    </citation>
    <scope>NUCLEOTIDE SEQUENCE</scope>
    <source>
        <strain evidence="11">NBRC 32514</strain>
    </source>
</reference>
<dbReference type="InterPro" id="IPR029044">
    <property type="entry name" value="Nucleotide-diphossugar_trans"/>
</dbReference>
<dbReference type="Gene3D" id="1.25.40.180">
    <property type="match status" value="1"/>
</dbReference>
<sequence>MAPSKAGSGHDKNDHEQLMAIVMADSFDDLFQPLSLNKPRCLLPLCNVPMIEYTLEFLASSGVNETLVVCKSHAEAIKSYIKQSKWARTHSPMKVKTKVVQQSRTVGEALREIDDAPFRSDFILCTGVVVSNMNLAPIMEMHSANGKRDKDQVMTMILQEATPQHRLRDKSDESVYIIDPSNNRLLSVDSLPSVPKANHLDIPLNTIVEVAEVEVRADLIDTNVYICSPEVLELFRDNFDYQTMRSDFIHFISISTLDSSTFYAHILTGTSGLDGLRLDDGQGVDTRDGSSGDFTAVSHSGYVAGVIDTSSYDAISRDMISRWTYPLCPDSNPVDETAYSYNRGAVYKAEPVFLGRESRVEHHVILGSNSHVADFARVADTVLGKNCGIGERSLVRGSYLFDNAKVSRGSVVEGSILGERVTILDNVVIERGCLIGDDVVIGPNVRIPEFTRVGRRQPQREEDSGFSDDDEDGDLSEDSEDVSGAAAVGRSGNANSDGVVSLGRAENETFDIQALGTSGVGYVWSSGSTGGDGDDDDDFDDSNDDKEHVITRDWLRKLHRIGTESSDIAVADEEIGRERAQSQAAELTPRAAEHAPEESFEHELRLTIKRSFEDNLDIEIASFEINNLRFTLNGNQDDMRRVIMQEILKFIDVSDLPGSAKAAISRWGGLVKKTLSSNLEQVMVVESVERFCALYDAVDAGARGRLFVLTLRFLYEFDIIEDLAIIYWHNKASEKVANGGEGVSAHLVQKAAAFVELLEEESEEEDDSEEDESEDESESEDEDESESEDEDESD</sequence>
<evidence type="ECO:0000256" key="1">
    <source>
        <dbReference type="ARBA" id="ARBA00004514"/>
    </source>
</evidence>
<evidence type="ECO:0000256" key="9">
    <source>
        <dbReference type="SAM" id="MobiDB-lite"/>
    </source>
</evidence>
<gene>
    <name evidence="11" type="primary">GCD6</name>
    <name evidence="11" type="ORF">LPJ53_000416</name>
</gene>
<dbReference type="Pfam" id="PF02020">
    <property type="entry name" value="W2"/>
    <property type="match status" value="1"/>
</dbReference>
<dbReference type="SUPFAM" id="SSF48371">
    <property type="entry name" value="ARM repeat"/>
    <property type="match status" value="1"/>
</dbReference>
<dbReference type="CDD" id="cd11558">
    <property type="entry name" value="W2_eIF2B_epsilon"/>
    <property type="match status" value="1"/>
</dbReference>
<dbReference type="CDD" id="cd04197">
    <property type="entry name" value="eIF-2B_epsilon_N"/>
    <property type="match status" value="1"/>
</dbReference>
<evidence type="ECO:0000256" key="3">
    <source>
        <dbReference type="ARBA" id="ARBA00022490"/>
    </source>
</evidence>
<dbReference type="Pfam" id="PF00483">
    <property type="entry name" value="NTP_transferase"/>
    <property type="match status" value="1"/>
</dbReference>
<keyword evidence="4 11" id="KW-0396">Initiation factor</keyword>
<dbReference type="Gene3D" id="3.90.550.10">
    <property type="entry name" value="Spore Coat Polysaccharide Biosynthesis Protein SpsA, Chain A"/>
    <property type="match status" value="1"/>
</dbReference>
<evidence type="ECO:0000256" key="2">
    <source>
        <dbReference type="ARBA" id="ARBA00007878"/>
    </source>
</evidence>
<dbReference type="GO" id="GO:0005829">
    <property type="term" value="C:cytosol"/>
    <property type="evidence" value="ECO:0007669"/>
    <property type="project" value="UniProtKB-SubCell"/>
</dbReference>
<dbReference type="Gene3D" id="2.160.10.10">
    <property type="entry name" value="Hexapeptide repeat proteins"/>
    <property type="match status" value="1"/>
</dbReference>
<dbReference type="GO" id="GO:0003743">
    <property type="term" value="F:translation initiation factor activity"/>
    <property type="evidence" value="ECO:0007669"/>
    <property type="project" value="UniProtKB-KW"/>
</dbReference>
<dbReference type="InterPro" id="IPR005835">
    <property type="entry name" value="NTP_transferase_dom"/>
</dbReference>
<evidence type="ECO:0000313" key="11">
    <source>
        <dbReference type="EMBL" id="KAJ1725378.1"/>
    </source>
</evidence>
<dbReference type="GO" id="GO:0005085">
    <property type="term" value="F:guanyl-nucleotide exchange factor activity"/>
    <property type="evidence" value="ECO:0007669"/>
    <property type="project" value="InterPro"/>
</dbReference>
<evidence type="ECO:0000256" key="8">
    <source>
        <dbReference type="ARBA" id="ARBA00046432"/>
    </source>
</evidence>
<dbReference type="InterPro" id="IPR044123">
    <property type="entry name" value="W2_eIF2B_epsilon"/>
</dbReference>
<dbReference type="Proteomes" id="UP001149813">
    <property type="component" value="Unassembled WGS sequence"/>
</dbReference>
<keyword evidence="12" id="KW-1185">Reference proteome</keyword>
<dbReference type="InterPro" id="IPR056764">
    <property type="entry name" value="LbH_EIF2B3/5"/>
</dbReference>
<accession>A0A9W7Y7J0</accession>
<evidence type="ECO:0000256" key="5">
    <source>
        <dbReference type="ARBA" id="ARBA00022917"/>
    </source>
</evidence>
<feature type="region of interest" description="Disordered" evidence="9">
    <location>
        <begin position="576"/>
        <end position="598"/>
    </location>
</feature>
<organism evidence="11 12">
    <name type="scientific">Coemansia erecta</name>
    <dbReference type="NCBI Taxonomy" id="147472"/>
    <lineage>
        <taxon>Eukaryota</taxon>
        <taxon>Fungi</taxon>
        <taxon>Fungi incertae sedis</taxon>
        <taxon>Zoopagomycota</taxon>
        <taxon>Kickxellomycotina</taxon>
        <taxon>Kickxellomycetes</taxon>
        <taxon>Kickxellales</taxon>
        <taxon>Kickxellaceae</taxon>
        <taxon>Coemansia</taxon>
    </lineage>
</organism>
<keyword evidence="5" id="KW-0648">Protein biosynthesis</keyword>
<dbReference type="SUPFAM" id="SSF51161">
    <property type="entry name" value="Trimeric LpxA-like enzymes"/>
    <property type="match status" value="1"/>
</dbReference>
<name>A0A9W7Y7J0_9FUNG</name>
<dbReference type="GO" id="GO:0031369">
    <property type="term" value="F:translation initiation factor binding"/>
    <property type="evidence" value="ECO:0007669"/>
    <property type="project" value="InterPro"/>
</dbReference>
<dbReference type="PANTHER" id="PTHR45887">
    <property type="entry name" value="TRANSLATION INITIATION FACTOR EIF-2B SUBUNIT EPSILON"/>
    <property type="match status" value="1"/>
</dbReference>
<feature type="region of interest" description="Disordered" evidence="9">
    <location>
        <begin position="758"/>
        <end position="794"/>
    </location>
</feature>
<comment type="caution">
    <text evidence="11">The sequence shown here is derived from an EMBL/GenBank/DDBJ whole genome shotgun (WGS) entry which is preliminary data.</text>
</comment>
<comment type="similarity">
    <text evidence="2">Belongs to the eIF-2B gamma/epsilon subunits family.</text>
</comment>
<dbReference type="SUPFAM" id="SSF53448">
    <property type="entry name" value="Nucleotide-diphospho-sugar transferases"/>
    <property type="match status" value="1"/>
</dbReference>
<proteinExistence type="inferred from homology"/>
<evidence type="ECO:0000256" key="6">
    <source>
        <dbReference type="ARBA" id="ARBA00044144"/>
    </source>
</evidence>
<dbReference type="AlphaFoldDB" id="A0A9W7Y7J0"/>
<dbReference type="InterPro" id="IPR011004">
    <property type="entry name" value="Trimer_LpxA-like_sf"/>
</dbReference>
<dbReference type="OrthoDB" id="424572at2759"/>
<comment type="subunit">
    <text evidence="8">Component of the translation initiation factor 2B (eIF2B) complex which is a heterodecamer of two sets of five different subunits: alpha, beta, gamma, delta and epsilon. Subunits alpha, beta and delta comprise a regulatory subcomplex and subunits epsilon and gamma comprise a catalytic subcomplex. Within the complex, the hexameric regulatory complex resides at the center, with the two heterodimeric catalytic subcomplexes bound on opposite sides.</text>
</comment>
<feature type="compositionally biased region" description="Acidic residues" evidence="9">
    <location>
        <begin position="464"/>
        <end position="481"/>
    </location>
</feature>
<dbReference type="SMART" id="SM00515">
    <property type="entry name" value="eIF5C"/>
    <property type="match status" value="1"/>
</dbReference>
<dbReference type="InterPro" id="IPR016024">
    <property type="entry name" value="ARM-type_fold"/>
</dbReference>
<keyword evidence="3" id="KW-0963">Cytoplasm</keyword>
<dbReference type="InterPro" id="IPR051956">
    <property type="entry name" value="eIF2B_epsilon"/>
</dbReference>
<protein>
    <recommendedName>
        <fullName evidence="6">Translation initiation factor eIF2B subunit epsilon</fullName>
    </recommendedName>
    <alternativeName>
        <fullName evidence="7">eIF2B GDP-GTP exchange factor subunit epsilon</fullName>
    </alternativeName>
</protein>
<dbReference type="PROSITE" id="PS51363">
    <property type="entry name" value="W2"/>
    <property type="match status" value="1"/>
</dbReference>